<reference evidence="3" key="2">
    <citation type="journal article" date="2020" name="mSystems">
        <title>Genome- and Community-Level Interaction Insights into Carbon Utilization and Element Cycling Functions of Hydrothermarchaeota in Hydrothermal Sediment.</title>
        <authorList>
            <person name="Zhou Z."/>
            <person name="Liu Y."/>
            <person name="Xu W."/>
            <person name="Pan J."/>
            <person name="Luo Z.H."/>
            <person name="Li M."/>
        </authorList>
    </citation>
    <scope>NUCLEOTIDE SEQUENCE [LARGE SCALE GENOMIC DNA]</scope>
    <source>
        <strain evidence="3">SpSt-116</strain>
    </source>
</reference>
<keyword evidence="1" id="KW-0175">Coiled coil</keyword>
<evidence type="ECO:0000313" key="4">
    <source>
        <dbReference type="Proteomes" id="UP000015543"/>
    </source>
</evidence>
<dbReference type="GeneID" id="16572854"/>
<dbReference type="KEGG" id="thb:N186_01030"/>
<feature type="coiled-coil region" evidence="1">
    <location>
        <begin position="49"/>
        <end position="76"/>
    </location>
</feature>
<dbReference type="EMBL" id="DSAY01000063">
    <property type="protein sequence ID" value="HDP14801.1"/>
    <property type="molecule type" value="Genomic_DNA"/>
</dbReference>
<proteinExistence type="predicted"/>
<name>S5ZC56_9CREN</name>
<evidence type="ECO:0000313" key="3">
    <source>
        <dbReference type="EMBL" id="HDP14801.1"/>
    </source>
</evidence>
<dbReference type="HOGENOM" id="CLU_170815_0_0_2"/>
<sequence>MSGSRATCEKGYYSRRVAEVILRNATLEEIKNLSLEILIAEVSLKMRSCNMTDEEKKELQILLEDLENAKKLLYKAYLVESSRKKKRVVRWI</sequence>
<dbReference type="RefSeq" id="WP_020961902.1">
    <property type="nucleotide sequence ID" value="NC_022093.1"/>
</dbReference>
<dbReference type="AlphaFoldDB" id="S5ZC56"/>
<evidence type="ECO:0000313" key="2">
    <source>
        <dbReference type="EMBL" id="AGT34603.1"/>
    </source>
</evidence>
<protein>
    <submittedName>
        <fullName evidence="2">Uncharacterized protein</fullName>
    </submittedName>
</protein>
<dbReference type="Proteomes" id="UP000015543">
    <property type="component" value="Chromosome"/>
</dbReference>
<organism evidence="2 4">
    <name type="scientific">Thermofilum adornatum</name>
    <dbReference type="NCBI Taxonomy" id="1365176"/>
    <lineage>
        <taxon>Archaea</taxon>
        <taxon>Thermoproteota</taxon>
        <taxon>Thermoprotei</taxon>
        <taxon>Thermofilales</taxon>
        <taxon>Thermofilaceae</taxon>
        <taxon>Thermofilum</taxon>
    </lineage>
</organism>
<dbReference type="eggNOG" id="arCOG15063">
    <property type="taxonomic scope" value="Archaea"/>
</dbReference>
<gene>
    <name evidence="3" type="ORF">ENN26_03350</name>
    <name evidence="2" type="ORF">N186_01030</name>
</gene>
<keyword evidence="4" id="KW-1185">Reference proteome</keyword>
<dbReference type="EMBL" id="CP006646">
    <property type="protein sequence ID" value="AGT34603.1"/>
    <property type="molecule type" value="Genomic_DNA"/>
</dbReference>
<reference evidence="2 4" key="1">
    <citation type="journal article" date="2013" name="Genome Announc.">
        <title>Complete Genomic Sequence of 'Thermofilum adornatus' Strain 1910bT, a Hyperthermophilic Anaerobic Organotrophic Crenarchaeon.</title>
        <authorList>
            <person name="Dominova I.N."/>
            <person name="Kublanov I.V."/>
            <person name="Podosokorskaya O.A."/>
            <person name="Derbikova K.S."/>
            <person name="Patrushev M.V."/>
            <person name="Toshchakov S.V."/>
        </authorList>
    </citation>
    <scope>NUCLEOTIDE SEQUENCE [LARGE SCALE GENOMIC DNA]</scope>
    <source>
        <strain evidence="4">1910b</strain>
    </source>
</reference>
<evidence type="ECO:0000256" key="1">
    <source>
        <dbReference type="SAM" id="Coils"/>
    </source>
</evidence>
<dbReference type="PATRIC" id="fig|1365176.7.peg.207"/>
<accession>S5ZC56</accession>